<name>A0A8K0QX03_9PLEO</name>
<keyword evidence="2" id="KW-1185">Reference proteome</keyword>
<proteinExistence type="predicted"/>
<accession>A0A8K0QX03</accession>
<gene>
    <name evidence="1" type="ORF">FB567DRAFT_537283</name>
</gene>
<protein>
    <submittedName>
        <fullName evidence="1">Uncharacterized protein</fullName>
    </submittedName>
</protein>
<reference evidence="1" key="1">
    <citation type="journal article" date="2021" name="Nat. Commun.">
        <title>Genetic determinants of endophytism in the Arabidopsis root mycobiome.</title>
        <authorList>
            <person name="Mesny F."/>
            <person name="Miyauchi S."/>
            <person name="Thiergart T."/>
            <person name="Pickel B."/>
            <person name="Atanasova L."/>
            <person name="Karlsson M."/>
            <person name="Huettel B."/>
            <person name="Barry K.W."/>
            <person name="Haridas S."/>
            <person name="Chen C."/>
            <person name="Bauer D."/>
            <person name="Andreopoulos W."/>
            <person name="Pangilinan J."/>
            <person name="LaButti K."/>
            <person name="Riley R."/>
            <person name="Lipzen A."/>
            <person name="Clum A."/>
            <person name="Drula E."/>
            <person name="Henrissat B."/>
            <person name="Kohler A."/>
            <person name="Grigoriev I.V."/>
            <person name="Martin F.M."/>
            <person name="Hacquard S."/>
        </authorList>
    </citation>
    <scope>NUCLEOTIDE SEQUENCE</scope>
    <source>
        <strain evidence="1">MPI-SDFR-AT-0120</strain>
    </source>
</reference>
<dbReference type="AlphaFoldDB" id="A0A8K0QX03"/>
<comment type="caution">
    <text evidence="1">The sequence shown here is derived from an EMBL/GenBank/DDBJ whole genome shotgun (WGS) entry which is preliminary data.</text>
</comment>
<dbReference type="EMBL" id="JAGMVJ010000022">
    <property type="protein sequence ID" value="KAH7073209.1"/>
    <property type="molecule type" value="Genomic_DNA"/>
</dbReference>
<sequence>MRSRGMSVKTTNLLLPCVSWLVAVIIANEHTFASCLAKRKIQLFKSHVRDVQYIVTASVIRSCDLNADSSIPLWQVFQSQGALDSVAWIHLRGCPR</sequence>
<organism evidence="1 2">
    <name type="scientific">Paraphoma chrysanthemicola</name>
    <dbReference type="NCBI Taxonomy" id="798071"/>
    <lineage>
        <taxon>Eukaryota</taxon>
        <taxon>Fungi</taxon>
        <taxon>Dikarya</taxon>
        <taxon>Ascomycota</taxon>
        <taxon>Pezizomycotina</taxon>
        <taxon>Dothideomycetes</taxon>
        <taxon>Pleosporomycetidae</taxon>
        <taxon>Pleosporales</taxon>
        <taxon>Pleosporineae</taxon>
        <taxon>Phaeosphaeriaceae</taxon>
        <taxon>Paraphoma</taxon>
    </lineage>
</organism>
<evidence type="ECO:0000313" key="2">
    <source>
        <dbReference type="Proteomes" id="UP000813461"/>
    </source>
</evidence>
<dbReference type="Proteomes" id="UP000813461">
    <property type="component" value="Unassembled WGS sequence"/>
</dbReference>
<evidence type="ECO:0000313" key="1">
    <source>
        <dbReference type="EMBL" id="KAH7073209.1"/>
    </source>
</evidence>